<keyword evidence="2 7" id="KW-0813">Transport</keyword>
<evidence type="ECO:0000256" key="6">
    <source>
        <dbReference type="ARBA" id="ARBA00023136"/>
    </source>
</evidence>
<evidence type="ECO:0000256" key="2">
    <source>
        <dbReference type="ARBA" id="ARBA00022448"/>
    </source>
</evidence>
<evidence type="ECO:0000313" key="11">
    <source>
        <dbReference type="EMBL" id="HBH1543239.1"/>
    </source>
</evidence>
<reference evidence="11" key="3">
    <citation type="journal article" date="2018" name="Genome Biol.">
        <title>SKESA: strategic k-mer extension for scrupulous assemblies.</title>
        <authorList>
            <person name="Souvorov A."/>
            <person name="Agarwala R."/>
            <person name="Lipman D.J."/>
        </authorList>
    </citation>
    <scope>NUCLEOTIDE SEQUENCE</scope>
    <source>
        <strain evidence="11">HN1000</strain>
    </source>
</reference>
<dbReference type="GO" id="GO:0005886">
    <property type="term" value="C:plasma membrane"/>
    <property type="evidence" value="ECO:0007669"/>
    <property type="project" value="UniProtKB-SubCell"/>
</dbReference>
<comment type="similarity">
    <text evidence="7">Belongs to the binding-protein-dependent transport system permease family.</text>
</comment>
<name>A0A069AGN7_CLODI</name>
<evidence type="ECO:0000259" key="8">
    <source>
        <dbReference type="PROSITE" id="PS50928"/>
    </source>
</evidence>
<comment type="subcellular location">
    <subcellularLocation>
        <location evidence="1 7">Cell membrane</location>
        <topology evidence="1 7">Multi-pass membrane protein</topology>
    </subcellularLocation>
</comment>
<dbReference type="InterPro" id="IPR051393">
    <property type="entry name" value="ABC_transporter_permease"/>
</dbReference>
<dbReference type="Proteomes" id="UP000189137">
    <property type="component" value="Unassembled WGS sequence"/>
</dbReference>
<dbReference type="PROSITE" id="PS50928">
    <property type="entry name" value="ABC_TM1"/>
    <property type="match status" value="1"/>
</dbReference>
<dbReference type="EMBL" id="LK932407">
    <property type="protein sequence ID" value="CDS88449.1"/>
    <property type="molecule type" value="Genomic_DNA"/>
</dbReference>
<keyword evidence="5 7" id="KW-1133">Transmembrane helix</keyword>
<dbReference type="Pfam" id="PF00528">
    <property type="entry name" value="BPD_transp_1"/>
    <property type="match status" value="1"/>
</dbReference>
<gene>
    <name evidence="12" type="primary">ugpA_1</name>
    <name evidence="9" type="ORF">BN1096_520149</name>
    <name evidence="10" type="ORF">BN1097_680035</name>
    <name evidence="11" type="ORF">KRM00_002761</name>
    <name evidence="12" type="ORF">SAMEA3375112_01757</name>
</gene>
<evidence type="ECO:0000313" key="12">
    <source>
        <dbReference type="EMBL" id="SJS30510.1"/>
    </source>
</evidence>
<reference evidence="12 13" key="2">
    <citation type="submission" date="2017-02" db="EMBL/GenBank/DDBJ databases">
        <authorList>
            <consortium name="Pathogen Informatics"/>
        </authorList>
    </citation>
    <scope>NUCLEOTIDE SEQUENCE [LARGE SCALE GENOMIC DNA]</scope>
    <source>
        <strain evidence="12 13">VRECD0157</strain>
    </source>
</reference>
<feature type="transmembrane region" description="Helical" evidence="7">
    <location>
        <begin position="275"/>
        <end position="293"/>
    </location>
</feature>
<dbReference type="PANTHER" id="PTHR30193:SF37">
    <property type="entry name" value="INNER MEMBRANE ABC TRANSPORTER PERMEASE PROTEIN YCJO"/>
    <property type="match status" value="1"/>
</dbReference>
<feature type="transmembrane region" description="Helical" evidence="7">
    <location>
        <begin position="243"/>
        <end position="263"/>
    </location>
</feature>
<evidence type="ECO:0000256" key="7">
    <source>
        <dbReference type="RuleBase" id="RU363032"/>
    </source>
</evidence>
<dbReference type="PANTHER" id="PTHR30193">
    <property type="entry name" value="ABC TRANSPORTER PERMEASE PROTEIN"/>
    <property type="match status" value="1"/>
</dbReference>
<feature type="transmembrane region" description="Helical" evidence="7">
    <location>
        <begin position="119"/>
        <end position="140"/>
    </location>
</feature>
<dbReference type="Proteomes" id="UP000878956">
    <property type="component" value="Unassembled WGS sequence"/>
</dbReference>
<evidence type="ECO:0000256" key="1">
    <source>
        <dbReference type="ARBA" id="ARBA00004651"/>
    </source>
</evidence>
<dbReference type="InterPro" id="IPR035906">
    <property type="entry name" value="MetI-like_sf"/>
</dbReference>
<protein>
    <submittedName>
        <fullName evidence="10">ABC transporter, permease protein</fullName>
    </submittedName>
    <submittedName>
        <fullName evidence="9">ABC-type transport system, sugar-family permease</fullName>
    </submittedName>
    <submittedName>
        <fullName evidence="12">Sn-glycerol-3-phosphate transport system permease protein ugpA</fullName>
    </submittedName>
    <submittedName>
        <fullName evidence="11">Sugar ABC transporter permease</fullName>
    </submittedName>
</protein>
<feature type="transmembrane region" description="Helical" evidence="7">
    <location>
        <begin position="175"/>
        <end position="194"/>
    </location>
</feature>
<proteinExistence type="inferred from homology"/>
<keyword evidence="3" id="KW-1003">Cell membrane</keyword>
<dbReference type="GO" id="GO:0055085">
    <property type="term" value="P:transmembrane transport"/>
    <property type="evidence" value="ECO:0007669"/>
    <property type="project" value="InterPro"/>
</dbReference>
<dbReference type="SUPFAM" id="SSF160964">
    <property type="entry name" value="MalF N-terminal region-like"/>
    <property type="match status" value="1"/>
</dbReference>
<dbReference type="SUPFAM" id="SSF161098">
    <property type="entry name" value="MetI-like"/>
    <property type="match status" value="1"/>
</dbReference>
<feature type="transmembrane region" description="Helical" evidence="7">
    <location>
        <begin position="86"/>
        <end position="107"/>
    </location>
</feature>
<evidence type="ECO:0000256" key="3">
    <source>
        <dbReference type="ARBA" id="ARBA00022475"/>
    </source>
</evidence>
<evidence type="ECO:0000256" key="5">
    <source>
        <dbReference type="ARBA" id="ARBA00022989"/>
    </source>
</evidence>
<reference evidence="10" key="1">
    <citation type="submission" date="2014-07" db="EMBL/GenBank/DDBJ databases">
        <authorList>
            <person name="Monot Marc"/>
        </authorList>
    </citation>
    <scope>NUCLEOTIDE SEQUENCE</scope>
    <source>
        <strain evidence="10">7032994</strain>
    </source>
</reference>
<dbReference type="EMBL" id="LK932505">
    <property type="protein sequence ID" value="CDS85197.1"/>
    <property type="molecule type" value="Genomic_DNA"/>
</dbReference>
<keyword evidence="6 7" id="KW-0472">Membrane</keyword>
<dbReference type="Gene3D" id="1.10.3720.10">
    <property type="entry name" value="MetI-like"/>
    <property type="match status" value="1"/>
</dbReference>
<dbReference type="InterPro" id="IPR000515">
    <property type="entry name" value="MetI-like"/>
</dbReference>
<feature type="transmembrane region" description="Helical" evidence="7">
    <location>
        <begin position="24"/>
        <end position="48"/>
    </location>
</feature>
<evidence type="ECO:0000313" key="10">
    <source>
        <dbReference type="EMBL" id="CDS88449.1"/>
    </source>
</evidence>
<feature type="transmembrane region" description="Helical" evidence="7">
    <location>
        <begin position="214"/>
        <end position="236"/>
    </location>
</feature>
<dbReference type="AlphaFoldDB" id="A0A069AGN7"/>
<evidence type="ECO:0000313" key="9">
    <source>
        <dbReference type="EMBL" id="CDS85197.1"/>
    </source>
</evidence>
<sequence>MENLVREFEENSKRKKTKLNIKPYMYILPLGIILVAFYVIPIIMSIYFSFTKYNIISPATFIGLENYKKLFTDETLKVSIINTIKFTVVVVPCQTILSLILAVWITGKGNSKIASFAKGAIFIPVLSSMVLIGMVWRALLNGEGSIIYQVLGAFGIESSKLLGDSKTALPTLMFISMWKNIGYFMVIYISAIMNLPKHCYEVAKVDGATKLQEFIKITVPLLKPTTIMVVFLGSIWSLQVFDLIYTVTGGGPGISTMSIVMHAFNLNFKNFNSGYAMTVANVLFLLIAVVSILQNKLVRRDNSDF</sequence>
<feature type="domain" description="ABC transmembrane type-1" evidence="8">
    <location>
        <begin position="80"/>
        <end position="294"/>
    </location>
</feature>
<evidence type="ECO:0000313" key="13">
    <source>
        <dbReference type="Proteomes" id="UP000189137"/>
    </source>
</evidence>
<dbReference type="EMBL" id="FUPS01000005">
    <property type="protein sequence ID" value="SJS30510.1"/>
    <property type="molecule type" value="Genomic_DNA"/>
</dbReference>
<evidence type="ECO:0000256" key="4">
    <source>
        <dbReference type="ARBA" id="ARBA00022692"/>
    </source>
</evidence>
<dbReference type="EMBL" id="DAEPXK010000033">
    <property type="protein sequence ID" value="HBH1543239.1"/>
    <property type="molecule type" value="Genomic_DNA"/>
</dbReference>
<organism evidence="10">
    <name type="scientific">Clostridioides difficile</name>
    <name type="common">Peptoclostridium difficile</name>
    <dbReference type="NCBI Taxonomy" id="1496"/>
    <lineage>
        <taxon>Bacteria</taxon>
        <taxon>Bacillati</taxon>
        <taxon>Bacillota</taxon>
        <taxon>Clostridia</taxon>
        <taxon>Peptostreptococcales</taxon>
        <taxon>Peptostreptococcaceae</taxon>
        <taxon>Clostridioides</taxon>
    </lineage>
</organism>
<dbReference type="CDD" id="cd06261">
    <property type="entry name" value="TM_PBP2"/>
    <property type="match status" value="1"/>
</dbReference>
<reference evidence="11" key="4">
    <citation type="submission" date="2021-06" db="EMBL/GenBank/DDBJ databases">
        <authorList>
            <consortium name="NCBI Pathogen Detection Project"/>
        </authorList>
    </citation>
    <scope>NUCLEOTIDE SEQUENCE</scope>
    <source>
        <strain evidence="11">HN1000</strain>
    </source>
</reference>
<keyword evidence="4 7" id="KW-0812">Transmembrane</keyword>
<accession>A0A069AGN7</accession>
<dbReference type="RefSeq" id="WP_004454863.1">
    <property type="nucleotide sequence ID" value="NZ_AP031492.1"/>
</dbReference>